<feature type="coiled-coil region" evidence="9">
    <location>
        <begin position="149"/>
        <end position="193"/>
    </location>
</feature>
<protein>
    <recommendedName>
        <fullName evidence="3">DNA repair protein RecN</fullName>
    </recommendedName>
    <alternativeName>
        <fullName evidence="8">Recombination protein N</fullName>
    </alternativeName>
</protein>
<keyword evidence="4" id="KW-0547">Nucleotide-binding</keyword>
<keyword evidence="9" id="KW-0175">Coiled coil</keyword>
<evidence type="ECO:0000256" key="8">
    <source>
        <dbReference type="ARBA" id="ARBA00033408"/>
    </source>
</evidence>
<evidence type="ECO:0000256" key="7">
    <source>
        <dbReference type="ARBA" id="ARBA00023204"/>
    </source>
</evidence>
<evidence type="ECO:0000259" key="10">
    <source>
        <dbReference type="Pfam" id="PF02463"/>
    </source>
</evidence>
<evidence type="ECO:0000256" key="6">
    <source>
        <dbReference type="ARBA" id="ARBA00022840"/>
    </source>
</evidence>
<dbReference type="AlphaFoldDB" id="A0A0W8FY03"/>
<dbReference type="FunFam" id="3.40.50.300:FF:000356">
    <property type="entry name" value="DNA repair protein RecN"/>
    <property type="match status" value="1"/>
</dbReference>
<dbReference type="InterPro" id="IPR027417">
    <property type="entry name" value="P-loop_NTPase"/>
</dbReference>
<proteinExistence type="inferred from homology"/>
<organism evidence="11">
    <name type="scientific">hydrocarbon metagenome</name>
    <dbReference type="NCBI Taxonomy" id="938273"/>
    <lineage>
        <taxon>unclassified sequences</taxon>
        <taxon>metagenomes</taxon>
        <taxon>ecological metagenomes</taxon>
    </lineage>
</organism>
<dbReference type="InterPro" id="IPR003395">
    <property type="entry name" value="RecF/RecN/SMC_N"/>
</dbReference>
<dbReference type="Gene3D" id="3.40.50.300">
    <property type="entry name" value="P-loop containing nucleotide triphosphate hydrolases"/>
    <property type="match status" value="2"/>
</dbReference>
<dbReference type="EMBL" id="LNQE01000595">
    <property type="protein sequence ID" value="KUG25815.1"/>
    <property type="molecule type" value="Genomic_DNA"/>
</dbReference>
<dbReference type="NCBIfam" id="TIGR00634">
    <property type="entry name" value="recN"/>
    <property type="match status" value="1"/>
</dbReference>
<keyword evidence="7" id="KW-0234">DNA repair</keyword>
<dbReference type="SUPFAM" id="SSF52540">
    <property type="entry name" value="P-loop containing nucleoside triphosphate hydrolases"/>
    <property type="match status" value="1"/>
</dbReference>
<keyword evidence="5" id="KW-0227">DNA damage</keyword>
<accession>A0A0W8FY03</accession>
<dbReference type="FunFam" id="3.40.50.300:FF:000319">
    <property type="entry name" value="DNA repair protein RecN"/>
    <property type="match status" value="1"/>
</dbReference>
<sequence>MLKSLQIKDYALIEHIDVLFKPGLNIITGETGAGKSILVDAMSLLLGERASVEVVRKGSLKAVVEGIFDVNGNVKVEKLLSENEVEFYNEMIVRREISLKGSNRCFVNDTPVSLNVIKELGYLLVDLHGQHEHQSLLRKETHIEMLDDFAGLENELNEFRKFIKELRQILSELNELKEREKILKEKRDLYEFQIKEIDAVSPQSNEEVELEKELIILENSEKLLRLTSEIFLDLYETDDSIYDKLGEVRNKIVELKKIDSAFNEKSSEIENVLTLLNDVSDFLRSYKNNIDLESSKLNEIRERLSSFAMLKKKYGGSIESVIEHRKKIGDEFNLIAGYNDKINSLSNEIDALRTRCGEIALKLTSKRILVSKEIKKGVEEALKYLGINEAKFETVFNYDYSDNEDCDYILVKGKKTKFTNRGVDKVEFHLTTNLGEDVKPLQKVASGGEVSRVMLSLKMILAKSDRLPLLIFDEIDTGVSGRIAQKVGQSLKELSKHHQIIAITHLPQIAGLADQHYFVMKQEKDNRSTTSIKELTPDERVNEVAKLLGGEKITDANLKSAKELMGIN</sequence>
<dbReference type="Pfam" id="PF02463">
    <property type="entry name" value="SMC_N"/>
    <property type="match status" value="1"/>
</dbReference>
<comment type="similarity">
    <text evidence="2">Belongs to the RecN family.</text>
</comment>
<dbReference type="NCBIfam" id="NF008121">
    <property type="entry name" value="PRK10869.1"/>
    <property type="match status" value="1"/>
</dbReference>
<dbReference type="PIRSF" id="PIRSF003128">
    <property type="entry name" value="RecN"/>
    <property type="match status" value="1"/>
</dbReference>
<dbReference type="GO" id="GO:0005524">
    <property type="term" value="F:ATP binding"/>
    <property type="evidence" value="ECO:0007669"/>
    <property type="project" value="UniProtKB-KW"/>
</dbReference>
<dbReference type="InterPro" id="IPR004604">
    <property type="entry name" value="DNA_recomb/repair_RecN"/>
</dbReference>
<dbReference type="GO" id="GO:0006310">
    <property type="term" value="P:DNA recombination"/>
    <property type="evidence" value="ECO:0007669"/>
    <property type="project" value="InterPro"/>
</dbReference>
<dbReference type="PANTHER" id="PTHR11059:SF0">
    <property type="entry name" value="DNA REPAIR PROTEIN RECN"/>
    <property type="match status" value="1"/>
</dbReference>
<evidence type="ECO:0000313" key="11">
    <source>
        <dbReference type="EMBL" id="KUG25815.1"/>
    </source>
</evidence>
<gene>
    <name evidence="11" type="ORF">ASZ90_004359</name>
</gene>
<comment type="caution">
    <text evidence="11">The sequence shown here is derived from an EMBL/GenBank/DDBJ whole genome shotgun (WGS) entry which is preliminary data.</text>
</comment>
<evidence type="ECO:0000256" key="9">
    <source>
        <dbReference type="SAM" id="Coils"/>
    </source>
</evidence>
<feature type="domain" description="RecF/RecN/SMC N-terminal" evidence="10">
    <location>
        <begin position="2"/>
        <end position="525"/>
    </location>
</feature>
<keyword evidence="6" id="KW-0067">ATP-binding</keyword>
<evidence type="ECO:0000256" key="3">
    <source>
        <dbReference type="ARBA" id="ARBA00021315"/>
    </source>
</evidence>
<name>A0A0W8FY03_9ZZZZ</name>
<evidence type="ECO:0000256" key="1">
    <source>
        <dbReference type="ARBA" id="ARBA00003618"/>
    </source>
</evidence>
<evidence type="ECO:0000256" key="4">
    <source>
        <dbReference type="ARBA" id="ARBA00022741"/>
    </source>
</evidence>
<dbReference type="GO" id="GO:0006281">
    <property type="term" value="P:DNA repair"/>
    <property type="evidence" value="ECO:0007669"/>
    <property type="project" value="UniProtKB-KW"/>
</dbReference>
<evidence type="ECO:0000256" key="5">
    <source>
        <dbReference type="ARBA" id="ARBA00022763"/>
    </source>
</evidence>
<comment type="function">
    <text evidence="1">May be involved in recombinational repair of damaged DNA.</text>
</comment>
<dbReference type="PANTHER" id="PTHR11059">
    <property type="entry name" value="DNA REPAIR PROTEIN RECN"/>
    <property type="match status" value="1"/>
</dbReference>
<dbReference type="CDD" id="cd03241">
    <property type="entry name" value="ABC_RecN"/>
    <property type="match status" value="2"/>
</dbReference>
<reference evidence="11" key="1">
    <citation type="journal article" date="2015" name="Proc. Natl. Acad. Sci. U.S.A.">
        <title>Networks of energetic and metabolic interactions define dynamics in microbial communities.</title>
        <authorList>
            <person name="Embree M."/>
            <person name="Liu J.K."/>
            <person name="Al-Bassam M.M."/>
            <person name="Zengler K."/>
        </authorList>
    </citation>
    <scope>NUCLEOTIDE SEQUENCE</scope>
</reference>
<dbReference type="GO" id="GO:0043590">
    <property type="term" value="C:bacterial nucleoid"/>
    <property type="evidence" value="ECO:0007669"/>
    <property type="project" value="TreeGrafter"/>
</dbReference>
<evidence type="ECO:0000256" key="2">
    <source>
        <dbReference type="ARBA" id="ARBA00009441"/>
    </source>
</evidence>
<dbReference type="GO" id="GO:0009432">
    <property type="term" value="P:SOS response"/>
    <property type="evidence" value="ECO:0007669"/>
    <property type="project" value="TreeGrafter"/>
</dbReference>